<dbReference type="PROSITE" id="PS50109">
    <property type="entry name" value="HIS_KIN"/>
    <property type="match status" value="1"/>
</dbReference>
<dbReference type="InterPro" id="IPR050980">
    <property type="entry name" value="2C_sensor_his_kinase"/>
</dbReference>
<evidence type="ECO:0000256" key="9">
    <source>
        <dbReference type="ARBA" id="ARBA00022741"/>
    </source>
</evidence>
<dbReference type="PANTHER" id="PTHR44936:SF9">
    <property type="entry name" value="SENSOR PROTEIN CREC"/>
    <property type="match status" value="1"/>
</dbReference>
<keyword evidence="16" id="KW-0346">Stress response</keyword>
<dbReference type="PRINTS" id="PR00344">
    <property type="entry name" value="BCTRLSENSOR"/>
</dbReference>
<feature type="transmembrane region" description="Helical" evidence="21">
    <location>
        <begin position="12"/>
        <end position="31"/>
    </location>
</feature>
<evidence type="ECO:0000256" key="17">
    <source>
        <dbReference type="ARBA" id="ARBA00023026"/>
    </source>
</evidence>
<dbReference type="PROSITE" id="PS51257">
    <property type="entry name" value="PROKAR_LIPOPROTEIN"/>
    <property type="match status" value="1"/>
</dbReference>
<evidence type="ECO:0000259" key="23">
    <source>
        <dbReference type="PROSITE" id="PS50885"/>
    </source>
</evidence>
<comment type="catalytic activity">
    <reaction evidence="1">
        <text>ATP + protein L-histidine = ADP + protein N-phospho-L-histidine.</text>
        <dbReference type="EC" id="2.7.13.3"/>
    </reaction>
</comment>
<keyword evidence="21" id="KW-0472">Membrane</keyword>
<keyword evidence="13" id="KW-0460">Magnesium</keyword>
<dbReference type="RefSeq" id="WP_011260533.1">
    <property type="nucleotide sequence ID" value="NC_010717.2"/>
</dbReference>
<comment type="cofactor">
    <cofactor evidence="2">
        <name>Mn(2+)</name>
        <dbReference type="ChEBI" id="CHEBI:29035"/>
    </cofactor>
</comment>
<evidence type="ECO:0000256" key="18">
    <source>
        <dbReference type="ARBA" id="ARBA00023211"/>
    </source>
</evidence>
<organism evidence="24 25">
    <name type="scientific">Xanthomonas oryzae pv. oryzae (strain PXO99A)</name>
    <dbReference type="NCBI Taxonomy" id="360094"/>
    <lineage>
        <taxon>Bacteria</taxon>
        <taxon>Pseudomonadati</taxon>
        <taxon>Pseudomonadota</taxon>
        <taxon>Gammaproteobacteria</taxon>
        <taxon>Lysobacterales</taxon>
        <taxon>Lysobacteraceae</taxon>
        <taxon>Xanthomonas</taxon>
    </lineage>
</organism>
<evidence type="ECO:0000256" key="15">
    <source>
        <dbReference type="ARBA" id="ARBA00023012"/>
    </source>
</evidence>
<dbReference type="CDD" id="cd00075">
    <property type="entry name" value="HATPase"/>
    <property type="match status" value="1"/>
</dbReference>
<dbReference type="SMART" id="SM00388">
    <property type="entry name" value="HisKA"/>
    <property type="match status" value="1"/>
</dbReference>
<feature type="transmembrane region" description="Helical" evidence="21">
    <location>
        <begin position="148"/>
        <end position="166"/>
    </location>
</feature>
<dbReference type="AlphaFoldDB" id="A0A0K0GGQ8"/>
<protein>
    <recommendedName>
        <fullName evidence="19">Signal transduction histidine-protein kinase/phosphatase MprB</fullName>
        <ecNumber evidence="5">2.7.13.3</ecNumber>
    </recommendedName>
    <alternativeName>
        <fullName evidence="20">Mycobacterial persistence regulator B</fullName>
    </alternativeName>
</protein>
<dbReference type="Proteomes" id="UP000001740">
    <property type="component" value="Chromosome"/>
</dbReference>
<dbReference type="CDD" id="cd00082">
    <property type="entry name" value="HisKA"/>
    <property type="match status" value="1"/>
</dbReference>
<accession>A0A0K0GGQ8</accession>
<dbReference type="PROSITE" id="PS50885">
    <property type="entry name" value="HAMP"/>
    <property type="match status" value="1"/>
</dbReference>
<keyword evidence="21" id="KW-1133">Transmembrane helix</keyword>
<dbReference type="Gene3D" id="1.10.287.130">
    <property type="match status" value="1"/>
</dbReference>
<dbReference type="InterPro" id="IPR036890">
    <property type="entry name" value="HATPase_C_sf"/>
</dbReference>
<evidence type="ECO:0000256" key="13">
    <source>
        <dbReference type="ARBA" id="ARBA00022842"/>
    </source>
</evidence>
<keyword evidence="21" id="KW-0812">Transmembrane</keyword>
<evidence type="ECO:0000259" key="22">
    <source>
        <dbReference type="PROSITE" id="PS50109"/>
    </source>
</evidence>
<keyword evidence="7" id="KW-0597">Phosphoprotein</keyword>
<dbReference type="PANTHER" id="PTHR44936">
    <property type="entry name" value="SENSOR PROTEIN CREC"/>
    <property type="match status" value="1"/>
</dbReference>
<dbReference type="InterPro" id="IPR003594">
    <property type="entry name" value="HATPase_dom"/>
</dbReference>
<dbReference type="Gene3D" id="3.30.565.10">
    <property type="entry name" value="Histidine kinase-like ATPase, C-terminal domain"/>
    <property type="match status" value="1"/>
</dbReference>
<name>A0A0K0GGQ8_XANOP</name>
<evidence type="ECO:0000256" key="5">
    <source>
        <dbReference type="ARBA" id="ARBA00012438"/>
    </source>
</evidence>
<evidence type="ECO:0000256" key="19">
    <source>
        <dbReference type="ARBA" id="ARBA00040454"/>
    </source>
</evidence>
<dbReference type="InterPro" id="IPR005467">
    <property type="entry name" value="His_kinase_dom"/>
</dbReference>
<feature type="domain" description="Histidine kinase" evidence="22">
    <location>
        <begin position="275"/>
        <end position="479"/>
    </location>
</feature>
<sequence length="480" mass="52366">MPRSLLRQLLLIWMVIVAACLGVAMMLYGLYRQTEGVRLEEARQQLSDQCARIVQRYAGASEAARSGDDGVGLAAVVVHLVLADAPGVEGGVWDLHKGFVAYAYPTYDGSDHKTDIPDAEWTNIVSTAQQSVSEKKATQYRRNGRREVLLISACPLASNSAAWTMTRVPASKADAWRPLVIGMLLIFAMVAMSAIALGVLVRRWSQRLQRIQQALAADTETPHIPPTGTPELDRLGAAVNDYAQRNAQALAQTRRLADELSRHERLAALGRMTATVAHEIRNPIATMRLALENEIARRDATPDDAAHGELMLGQIRRLDGVVESLLGMVQPIRLQLETVVVQDWLTALLEPSLVPPGTPRHRLLLPAAPLRWTLDPQQLGRAVHNLLRNAAQHADPGSEVTLQAVDMEGTLQLQISNHGAAIAEPIAAHLFEPFVSGRADGNGLGLALVREIARAHGGQARYAHTDGLTHFILELPWRAS</sequence>
<evidence type="ECO:0000256" key="12">
    <source>
        <dbReference type="ARBA" id="ARBA00022840"/>
    </source>
</evidence>
<dbReference type="EC" id="2.7.13.3" evidence="5"/>
<keyword evidence="14" id="KW-0904">Protein phosphatase</keyword>
<keyword evidence="12" id="KW-0067">ATP-binding</keyword>
<evidence type="ECO:0000256" key="8">
    <source>
        <dbReference type="ARBA" id="ARBA00022679"/>
    </source>
</evidence>
<dbReference type="InterPro" id="IPR004358">
    <property type="entry name" value="Sig_transdc_His_kin-like_C"/>
</dbReference>
<dbReference type="Pfam" id="PF02518">
    <property type="entry name" value="HATPase_c"/>
    <property type="match status" value="1"/>
</dbReference>
<dbReference type="GO" id="GO:0005524">
    <property type="term" value="F:ATP binding"/>
    <property type="evidence" value="ECO:0007669"/>
    <property type="project" value="UniProtKB-KW"/>
</dbReference>
<proteinExistence type="predicted"/>
<evidence type="ECO:0000256" key="4">
    <source>
        <dbReference type="ARBA" id="ARBA00004651"/>
    </source>
</evidence>
<dbReference type="GO" id="GO:0005886">
    <property type="term" value="C:plasma membrane"/>
    <property type="evidence" value="ECO:0007669"/>
    <property type="project" value="UniProtKB-SubCell"/>
</dbReference>
<dbReference type="KEGG" id="xop:PXO_03966"/>
<dbReference type="HOGENOM" id="CLU_044199_0_0_6"/>
<evidence type="ECO:0000256" key="21">
    <source>
        <dbReference type="SAM" id="Phobius"/>
    </source>
</evidence>
<keyword evidence="6" id="KW-1003">Cell membrane</keyword>
<dbReference type="EMBL" id="CP000967">
    <property type="protein sequence ID" value="ACD57242.1"/>
    <property type="molecule type" value="Genomic_DNA"/>
</dbReference>
<keyword evidence="17" id="KW-0843">Virulence</keyword>
<dbReference type="Pfam" id="PF00512">
    <property type="entry name" value="HisKA"/>
    <property type="match status" value="1"/>
</dbReference>
<dbReference type="GO" id="GO:0004721">
    <property type="term" value="F:phosphoprotein phosphatase activity"/>
    <property type="evidence" value="ECO:0007669"/>
    <property type="project" value="UniProtKB-KW"/>
</dbReference>
<evidence type="ECO:0000256" key="3">
    <source>
        <dbReference type="ARBA" id="ARBA00001946"/>
    </source>
</evidence>
<feature type="transmembrane region" description="Helical" evidence="21">
    <location>
        <begin position="178"/>
        <end position="201"/>
    </location>
</feature>
<keyword evidence="9" id="KW-0547">Nucleotide-binding</keyword>
<evidence type="ECO:0000256" key="14">
    <source>
        <dbReference type="ARBA" id="ARBA00022912"/>
    </source>
</evidence>
<dbReference type="InterPro" id="IPR003661">
    <property type="entry name" value="HisK_dim/P_dom"/>
</dbReference>
<keyword evidence="15" id="KW-0902">Two-component regulatory system</keyword>
<evidence type="ECO:0000313" key="25">
    <source>
        <dbReference type="Proteomes" id="UP000001740"/>
    </source>
</evidence>
<feature type="domain" description="HAMP" evidence="23">
    <location>
        <begin position="202"/>
        <end position="251"/>
    </location>
</feature>
<evidence type="ECO:0000256" key="20">
    <source>
        <dbReference type="ARBA" id="ARBA00041776"/>
    </source>
</evidence>
<evidence type="ECO:0000256" key="11">
    <source>
        <dbReference type="ARBA" id="ARBA00022801"/>
    </source>
</evidence>
<dbReference type="PATRIC" id="fig|291331.8.peg.4663"/>
<evidence type="ECO:0000256" key="6">
    <source>
        <dbReference type="ARBA" id="ARBA00022475"/>
    </source>
</evidence>
<evidence type="ECO:0000256" key="7">
    <source>
        <dbReference type="ARBA" id="ARBA00022553"/>
    </source>
</evidence>
<reference evidence="24 25" key="1">
    <citation type="journal article" date="2008" name="BMC Genomics">
        <title>Genome sequence and rapid evolution of the rice pathogen Xanthomonas oryzae pv. oryzae PXO99A.</title>
        <authorList>
            <person name="Salzberg S.L."/>
            <person name="Sommer D.D."/>
            <person name="Schatz M.C."/>
            <person name="Phillippy A.M."/>
            <person name="Rabinowicz P.D."/>
            <person name="Tsuge S."/>
            <person name="Furutani A."/>
            <person name="Ochiai H."/>
            <person name="Delcher A.L."/>
            <person name="Kelley D."/>
            <person name="Madupu R."/>
            <person name="Puiu D."/>
            <person name="Radune D."/>
            <person name="Shumway M."/>
            <person name="Trapnell C."/>
            <person name="Aparna G."/>
            <person name="Jha G."/>
            <person name="Pandey A."/>
            <person name="Patil P.B."/>
            <person name="Ishihara H."/>
            <person name="Meyer D.F."/>
            <person name="Szurek B."/>
            <person name="Verdier V."/>
            <person name="Koebnik R."/>
            <person name="Dow J.M."/>
            <person name="Ryan R.P."/>
            <person name="Hirata H."/>
            <person name="Tsuyumu S."/>
            <person name="Won Lee S."/>
            <person name="Seo Y.S."/>
            <person name="Sriariyanum M."/>
            <person name="Ronald P.C."/>
            <person name="Sonti R.V."/>
            <person name="Van Sluys M.A."/>
            <person name="Leach J.E."/>
            <person name="White F.F."/>
            <person name="Bogdanove A.J."/>
        </authorList>
    </citation>
    <scope>NUCLEOTIDE SEQUENCE [LARGE SCALE GENOMIC DNA]</scope>
    <source>
        <strain evidence="24 25">PXO99A</strain>
    </source>
</reference>
<comment type="subcellular location">
    <subcellularLocation>
        <location evidence="4">Cell membrane</location>
        <topology evidence="4">Multi-pass membrane protein</topology>
    </subcellularLocation>
</comment>
<keyword evidence="8" id="KW-0808">Transferase</keyword>
<comment type="cofactor">
    <cofactor evidence="3">
        <name>Mg(2+)</name>
        <dbReference type="ChEBI" id="CHEBI:18420"/>
    </cofactor>
</comment>
<dbReference type="SUPFAM" id="SSF55874">
    <property type="entry name" value="ATPase domain of HSP90 chaperone/DNA topoisomerase II/histidine kinase"/>
    <property type="match status" value="1"/>
</dbReference>
<keyword evidence="18" id="KW-0464">Manganese</keyword>
<keyword evidence="11" id="KW-0378">Hydrolase</keyword>
<evidence type="ECO:0000256" key="1">
    <source>
        <dbReference type="ARBA" id="ARBA00000085"/>
    </source>
</evidence>
<dbReference type="SUPFAM" id="SSF47384">
    <property type="entry name" value="Homodimeric domain of signal transducing histidine kinase"/>
    <property type="match status" value="1"/>
</dbReference>
<dbReference type="InterPro" id="IPR003660">
    <property type="entry name" value="HAMP_dom"/>
</dbReference>
<dbReference type="InterPro" id="IPR036097">
    <property type="entry name" value="HisK_dim/P_sf"/>
</dbReference>
<evidence type="ECO:0000256" key="16">
    <source>
        <dbReference type="ARBA" id="ARBA00023016"/>
    </source>
</evidence>
<dbReference type="GO" id="GO:0000155">
    <property type="term" value="F:phosphorelay sensor kinase activity"/>
    <property type="evidence" value="ECO:0007669"/>
    <property type="project" value="InterPro"/>
</dbReference>
<dbReference type="SMART" id="SM00387">
    <property type="entry name" value="HATPase_c"/>
    <property type="match status" value="1"/>
</dbReference>
<evidence type="ECO:0000256" key="2">
    <source>
        <dbReference type="ARBA" id="ARBA00001936"/>
    </source>
</evidence>
<gene>
    <name evidence="24" type="ordered locus">PXO_03966</name>
</gene>
<dbReference type="eggNOG" id="COG4191">
    <property type="taxonomic scope" value="Bacteria"/>
</dbReference>
<evidence type="ECO:0000256" key="10">
    <source>
        <dbReference type="ARBA" id="ARBA00022777"/>
    </source>
</evidence>
<keyword evidence="10" id="KW-0418">Kinase</keyword>
<evidence type="ECO:0000313" key="24">
    <source>
        <dbReference type="EMBL" id="ACD57242.1"/>
    </source>
</evidence>